<comment type="caution">
    <text evidence="5">The sequence shown here is derived from an EMBL/GenBank/DDBJ whole genome shotgun (WGS) entry which is preliminary data.</text>
</comment>
<keyword evidence="1" id="KW-0697">Rotamase</keyword>
<dbReference type="PROSITE" id="PS50198">
    <property type="entry name" value="PPIC_PPIASE_2"/>
    <property type="match status" value="1"/>
</dbReference>
<dbReference type="Gene3D" id="3.10.50.40">
    <property type="match status" value="1"/>
</dbReference>
<reference evidence="5 6" key="1">
    <citation type="submission" date="2014-05" db="EMBL/GenBank/DDBJ databases">
        <title>De novo Genome Sequence of Spirocheata sp.</title>
        <authorList>
            <person name="Shivani Y."/>
            <person name="Subhash Y."/>
            <person name="Tushar L."/>
            <person name="Sasikala C."/>
            <person name="Ramana C.V."/>
        </authorList>
    </citation>
    <scope>NUCLEOTIDE SEQUENCE [LARGE SCALE GENOMIC DNA]</scope>
    <source>
        <strain evidence="5 6">JC230</strain>
    </source>
</reference>
<evidence type="ECO:0000256" key="2">
    <source>
        <dbReference type="SAM" id="MobiDB-lite"/>
    </source>
</evidence>
<evidence type="ECO:0000256" key="1">
    <source>
        <dbReference type="PROSITE-ProRule" id="PRU00278"/>
    </source>
</evidence>
<dbReference type="eggNOG" id="COG0760">
    <property type="taxonomic scope" value="Bacteria"/>
</dbReference>
<dbReference type="AlphaFoldDB" id="A0A098R275"/>
<evidence type="ECO:0000313" key="6">
    <source>
        <dbReference type="Proteomes" id="UP000029692"/>
    </source>
</evidence>
<dbReference type="InterPro" id="IPR000297">
    <property type="entry name" value="PPIase_PpiC"/>
</dbReference>
<evidence type="ECO:0000313" key="5">
    <source>
        <dbReference type="EMBL" id="KGE73841.1"/>
    </source>
</evidence>
<dbReference type="SUPFAM" id="SSF54534">
    <property type="entry name" value="FKBP-like"/>
    <property type="match status" value="1"/>
</dbReference>
<gene>
    <name evidence="5" type="ORF">DC28_01105</name>
</gene>
<accession>A0A098R275</accession>
<keyword evidence="1" id="KW-0413">Isomerase</keyword>
<dbReference type="STRING" id="1480694.DC28_01105"/>
<dbReference type="RefSeq" id="WP_037544867.1">
    <property type="nucleotide sequence ID" value="NZ_JNUP01000003.1"/>
</dbReference>
<dbReference type="GO" id="GO:0003755">
    <property type="term" value="F:peptidyl-prolyl cis-trans isomerase activity"/>
    <property type="evidence" value="ECO:0007669"/>
    <property type="project" value="UniProtKB-KW"/>
</dbReference>
<dbReference type="InterPro" id="IPR027304">
    <property type="entry name" value="Trigger_fact/SurA_dom_sf"/>
</dbReference>
<sequence length="508" mass="57364">MAEEQQKKQKFPGENSDAKRSPKGRLQHPVVYIISIIVLLIIAVTFVAGPSLNIFSPQAENVSFGSIYGNSIEYTPGSYFAQQQQALAQEFAQSGQDASIQTIYQIWRIAFQRTLLHYAFLEEAKNSGFRVTQEAVDKAMAQNPRFFENGEFSPERYRSVSNVERLQLRETTHAGLIHQEVINSILQAAQPSDPESDFIARMGADRRSFTLARFPFAEYPAEEIIAFAQESPDTFRVREISSITLNSREEAQVLLERIKAEELNFQEAAREYSTDGFAAQGGSRGAVIFYDFQAEFSDEESAESIFSADRGSLTDIVETRNGRFGFYRLDSEIRSLDPESDREMQRVRGYISRFDSQRIEDYFRSEADSFLLAAQNRGFVAAAQEGGISTVKTNEFPINYGSVALFPTVQDAEGNQIAGTGNNEEFFLELFSLEDQQISKPIALGGEIIVAQLNSTRTVEEEELNYLKTFAGYIIQDWLGAELERVYLDPEVYTDRFDQAFQQLVMGN</sequence>
<dbReference type="OrthoDB" id="362685at2"/>
<dbReference type="SUPFAM" id="SSF109998">
    <property type="entry name" value="Triger factor/SurA peptide-binding domain-like"/>
    <property type="match status" value="1"/>
</dbReference>
<name>A0A098R275_9SPIO</name>
<dbReference type="EMBL" id="JNUP01000003">
    <property type="protein sequence ID" value="KGE73841.1"/>
    <property type="molecule type" value="Genomic_DNA"/>
</dbReference>
<keyword evidence="3" id="KW-1133">Transmembrane helix</keyword>
<protein>
    <recommendedName>
        <fullName evidence="4">PpiC domain-containing protein</fullName>
    </recommendedName>
</protein>
<keyword evidence="3" id="KW-0812">Transmembrane</keyword>
<feature type="transmembrane region" description="Helical" evidence="3">
    <location>
        <begin position="29"/>
        <end position="49"/>
    </location>
</feature>
<keyword evidence="6" id="KW-1185">Reference proteome</keyword>
<proteinExistence type="predicted"/>
<dbReference type="Proteomes" id="UP000029692">
    <property type="component" value="Unassembled WGS sequence"/>
</dbReference>
<keyword evidence="3" id="KW-0472">Membrane</keyword>
<organism evidence="5 6">
    <name type="scientific">Spirochaeta lutea</name>
    <dbReference type="NCBI Taxonomy" id="1480694"/>
    <lineage>
        <taxon>Bacteria</taxon>
        <taxon>Pseudomonadati</taxon>
        <taxon>Spirochaetota</taxon>
        <taxon>Spirochaetia</taxon>
        <taxon>Spirochaetales</taxon>
        <taxon>Spirochaetaceae</taxon>
        <taxon>Spirochaeta</taxon>
    </lineage>
</organism>
<evidence type="ECO:0000259" key="4">
    <source>
        <dbReference type="PROSITE" id="PS50198"/>
    </source>
</evidence>
<dbReference type="Pfam" id="PF00639">
    <property type="entry name" value="Rotamase"/>
    <property type="match status" value="1"/>
</dbReference>
<dbReference type="Pfam" id="PF13624">
    <property type="entry name" value="SurA_N_3"/>
    <property type="match status" value="1"/>
</dbReference>
<feature type="domain" description="PpiC" evidence="4">
    <location>
        <begin position="232"/>
        <end position="322"/>
    </location>
</feature>
<feature type="region of interest" description="Disordered" evidence="2">
    <location>
        <begin position="1"/>
        <end position="22"/>
    </location>
</feature>
<dbReference type="InterPro" id="IPR046357">
    <property type="entry name" value="PPIase_dom_sf"/>
</dbReference>
<evidence type="ECO:0000256" key="3">
    <source>
        <dbReference type="SAM" id="Phobius"/>
    </source>
</evidence>